<feature type="compositionally biased region" description="Acidic residues" evidence="1">
    <location>
        <begin position="209"/>
        <end position="228"/>
    </location>
</feature>
<feature type="domain" description="SprT-like" evidence="2">
    <location>
        <begin position="479"/>
        <end position="649"/>
    </location>
</feature>
<dbReference type="InterPro" id="IPR006640">
    <property type="entry name" value="SprT-like_domain"/>
</dbReference>
<comment type="caution">
    <text evidence="3">The sequence shown here is derived from an EMBL/GenBank/DDBJ whole genome shotgun (WGS) entry which is preliminary data.</text>
</comment>
<feature type="compositionally biased region" description="Pro residues" evidence="1">
    <location>
        <begin position="250"/>
        <end position="259"/>
    </location>
</feature>
<feature type="compositionally biased region" description="Basic residues" evidence="1">
    <location>
        <begin position="260"/>
        <end position="271"/>
    </location>
</feature>
<dbReference type="Pfam" id="PF10263">
    <property type="entry name" value="SprT-like"/>
    <property type="match status" value="1"/>
</dbReference>
<evidence type="ECO:0000256" key="1">
    <source>
        <dbReference type="SAM" id="MobiDB-lite"/>
    </source>
</evidence>
<gene>
    <name evidence="3" type="ORF">PVAG01_02948</name>
</gene>
<protein>
    <submittedName>
        <fullName evidence="3">Sprt family metallopeptidase</fullName>
    </submittedName>
</protein>
<feature type="region of interest" description="Disordered" evidence="1">
    <location>
        <begin position="127"/>
        <end position="177"/>
    </location>
</feature>
<organism evidence="3 4">
    <name type="scientific">Phlyctema vagabunda</name>
    <dbReference type="NCBI Taxonomy" id="108571"/>
    <lineage>
        <taxon>Eukaryota</taxon>
        <taxon>Fungi</taxon>
        <taxon>Dikarya</taxon>
        <taxon>Ascomycota</taxon>
        <taxon>Pezizomycotina</taxon>
        <taxon>Leotiomycetes</taxon>
        <taxon>Helotiales</taxon>
        <taxon>Dermateaceae</taxon>
        <taxon>Phlyctema</taxon>
    </lineage>
</organism>
<feature type="region of interest" description="Disordered" evidence="1">
    <location>
        <begin position="1"/>
        <end position="114"/>
    </location>
</feature>
<reference evidence="3 4" key="1">
    <citation type="submission" date="2024-06" db="EMBL/GenBank/DDBJ databases">
        <title>Complete genome of Phlyctema vagabunda strain 19-DSS-EL-015.</title>
        <authorList>
            <person name="Fiorenzani C."/>
        </authorList>
    </citation>
    <scope>NUCLEOTIDE SEQUENCE [LARGE SCALE GENOMIC DNA]</scope>
    <source>
        <strain evidence="3 4">19-DSS-EL-015</strain>
    </source>
</reference>
<feature type="region of interest" description="Disordered" evidence="1">
    <location>
        <begin position="425"/>
        <end position="457"/>
    </location>
</feature>
<feature type="compositionally biased region" description="Basic and acidic residues" evidence="1">
    <location>
        <begin position="1"/>
        <end position="10"/>
    </location>
</feature>
<feature type="compositionally biased region" description="Low complexity" evidence="1">
    <location>
        <begin position="144"/>
        <end position="154"/>
    </location>
</feature>
<keyword evidence="4" id="KW-1185">Reference proteome</keyword>
<dbReference type="EMBL" id="JBFCZG010000002">
    <property type="protein sequence ID" value="KAL3426157.1"/>
    <property type="molecule type" value="Genomic_DNA"/>
</dbReference>
<dbReference type="Pfam" id="PF17283">
    <property type="entry name" value="Zn_ribbon_SprT"/>
    <property type="match status" value="1"/>
</dbReference>
<proteinExistence type="predicted"/>
<evidence type="ECO:0000313" key="4">
    <source>
        <dbReference type="Proteomes" id="UP001629113"/>
    </source>
</evidence>
<sequence length="742" mass="82381">MARKVEHIDSDSDLPDLAHLIKQQRSRRPDPRTDDQVTCQRTSSTSRAGSQPVSRAASLRPEIPDSEEDSQPEKETRRNSRVDQERPKPKRRILKQTSVNPLLRPISSTNVSVSTRVSASAVASEVSVSFPREGKTVARSKSQIKIPSRSLSKSSPRKVEADEDVFDDSDDGGMGDMISRFQNSTLEKQKLKAVRRERTKRVAAQFVLEEAEVDDGSEDEEDDDDSDGLSDFIVNDSYILTEDDSEAALMPPPPPPPPKSARKLVRGRRPGLTRNEDVDELGLELGTLSVGDGSRATKTMVEKDVLKEIIEILDTSEDEVLPKRRVPPTKTKKEKEIKRVPRGTAASSGVDEPLATLRFSPSHKNPRKISPDTRATTPPPSPSKKLLRSPKKPPPIPMTPHRPSMDAFWSQDIINDWNDEYSPKKQLKPKQLLDSSTELSEDVLHTSPKKSPPKQDRAAKQAKKTFSETKHALAESFLTEVDNKITGGKVSELAASTGGIKIIWSKKLNTTAGRANWKRETVRTAPTGPDRVATVTYRHHAAIELAEKVIDDEDRLLNVLAHEFCHLANFMISNVKTNPHGKEFKAWAAQCSRAFGDRGIEVTTKHSYAIDYKYVWECEHCGAEFKRHSKSIDPARHQCGSCRCKLVQTKPVPKSNGVAKVSEYQVFVKENLKKVRGELPSGSPQKDIMGEVGRRYQQHKASRLGQLGEVAKSSSPDVAGDVDDNLIGAVSRKLDFLDLTGP</sequence>
<name>A0ABR4PSM3_9HELO</name>
<dbReference type="PANTHER" id="PTHR23099:SF0">
    <property type="entry name" value="GERM CELL NUCLEAR ACIDIC PROTEIN"/>
    <property type="match status" value="1"/>
</dbReference>
<dbReference type="PANTHER" id="PTHR23099">
    <property type="entry name" value="TRANSCRIPTIONAL REGULATOR"/>
    <property type="match status" value="1"/>
</dbReference>
<accession>A0ABR4PSM3</accession>
<feature type="region of interest" description="Disordered" evidence="1">
    <location>
        <begin position="205"/>
        <end position="280"/>
    </location>
</feature>
<dbReference type="InterPro" id="IPR035240">
    <property type="entry name" value="SprT_Zn_ribbon"/>
</dbReference>
<feature type="compositionally biased region" description="Basic and acidic residues" evidence="1">
    <location>
        <begin position="71"/>
        <end position="87"/>
    </location>
</feature>
<evidence type="ECO:0000313" key="3">
    <source>
        <dbReference type="EMBL" id="KAL3426157.1"/>
    </source>
</evidence>
<dbReference type="Proteomes" id="UP001629113">
    <property type="component" value="Unassembled WGS sequence"/>
</dbReference>
<evidence type="ECO:0000259" key="2">
    <source>
        <dbReference type="SMART" id="SM00731"/>
    </source>
</evidence>
<feature type="compositionally biased region" description="Acidic residues" evidence="1">
    <location>
        <begin position="161"/>
        <end position="173"/>
    </location>
</feature>
<dbReference type="SMART" id="SM00731">
    <property type="entry name" value="SprT"/>
    <property type="match status" value="1"/>
</dbReference>
<feature type="region of interest" description="Disordered" evidence="1">
    <location>
        <begin position="316"/>
        <end position="405"/>
    </location>
</feature>
<feature type="compositionally biased region" description="Polar residues" evidence="1">
    <location>
        <begin position="36"/>
        <end position="53"/>
    </location>
</feature>